<dbReference type="PROSITE" id="PS51405">
    <property type="entry name" value="HEME_HALOPEROXIDASE"/>
    <property type="match status" value="1"/>
</dbReference>
<feature type="compositionally biased region" description="Polar residues" evidence="8">
    <location>
        <begin position="11"/>
        <end position="22"/>
    </location>
</feature>
<feature type="domain" description="Heme haloperoxidase family profile" evidence="9">
    <location>
        <begin position="40"/>
        <end position="244"/>
    </location>
</feature>
<gene>
    <name evidence="10" type="ORF">C8Q71DRAFT_711225</name>
</gene>
<dbReference type="PANTHER" id="PTHR33577:SF9">
    <property type="entry name" value="PEROXIDASE STCC"/>
    <property type="match status" value="1"/>
</dbReference>
<sequence length="388" mass="42535">MSVPEPPARTASESSSTPSQRPVTPHAHSAHGRCPATGAEPHDYCPPQRGDSRSPCPALNTLANHGYLPRDGKVITPSVLIHALREGYHLSYTLAWFLTHGGFYLLGQRRKRICLQDLSRHNCIEHDASLVHPDVGFRDEYAPIEMHLHMLEDLMRYSKDGVVMTPDDVARARVAREAAYTIPMDKIHAEIARGEMAIVLQLFNNPENYAHPAPSRPSLLTRRLPDGWTPYHRVGLLHTMRMATRLRRSMRALQQEDRKAGRARTRTVDGALAALIPALTIAAPEGGRGVVLETGDVGGEPLCDEPACGGGAGSESESPTTLDTPRSTMTRHSTLTSRASSDGLRTPVDVSFPVAAPVGNAKQSVFPVQEEEGVFERIRERTRAIEIV</sequence>
<feature type="region of interest" description="Disordered" evidence="8">
    <location>
        <begin position="304"/>
        <end position="347"/>
    </location>
</feature>
<evidence type="ECO:0000256" key="1">
    <source>
        <dbReference type="ARBA" id="ARBA00001970"/>
    </source>
</evidence>
<keyword evidence="2" id="KW-0575">Peroxidase</keyword>
<accession>A0ABQ8KA81</accession>
<evidence type="ECO:0000313" key="11">
    <source>
        <dbReference type="Proteomes" id="UP000814176"/>
    </source>
</evidence>
<reference evidence="10 11" key="1">
    <citation type="journal article" date="2021" name="Environ. Microbiol.">
        <title>Gene family expansions and transcriptome signatures uncover fungal adaptations to wood decay.</title>
        <authorList>
            <person name="Hage H."/>
            <person name="Miyauchi S."/>
            <person name="Viragh M."/>
            <person name="Drula E."/>
            <person name="Min B."/>
            <person name="Chaduli D."/>
            <person name="Navarro D."/>
            <person name="Favel A."/>
            <person name="Norest M."/>
            <person name="Lesage-Meessen L."/>
            <person name="Balint B."/>
            <person name="Merenyi Z."/>
            <person name="de Eugenio L."/>
            <person name="Morin E."/>
            <person name="Martinez A.T."/>
            <person name="Baldrian P."/>
            <person name="Stursova M."/>
            <person name="Martinez M.J."/>
            <person name="Novotny C."/>
            <person name="Magnuson J.K."/>
            <person name="Spatafora J.W."/>
            <person name="Maurice S."/>
            <person name="Pangilinan J."/>
            <person name="Andreopoulos W."/>
            <person name="LaButti K."/>
            <person name="Hundley H."/>
            <person name="Na H."/>
            <person name="Kuo A."/>
            <person name="Barry K."/>
            <person name="Lipzen A."/>
            <person name="Henrissat B."/>
            <person name="Riley R."/>
            <person name="Ahrendt S."/>
            <person name="Nagy L.G."/>
            <person name="Grigoriev I.V."/>
            <person name="Martin F."/>
            <person name="Rosso M.N."/>
        </authorList>
    </citation>
    <scope>NUCLEOTIDE SEQUENCE [LARGE SCALE GENOMIC DNA]</scope>
    <source>
        <strain evidence="10 11">CIRM-BRFM 1785</strain>
    </source>
</reference>
<dbReference type="GeneID" id="72001527"/>
<dbReference type="EMBL" id="JADCUA010000015">
    <property type="protein sequence ID" value="KAH9834411.1"/>
    <property type="molecule type" value="Genomic_DNA"/>
</dbReference>
<feature type="compositionally biased region" description="Polar residues" evidence="8">
    <location>
        <begin position="320"/>
        <end position="340"/>
    </location>
</feature>
<evidence type="ECO:0000256" key="8">
    <source>
        <dbReference type="SAM" id="MobiDB-lite"/>
    </source>
</evidence>
<dbReference type="SUPFAM" id="SSF47571">
    <property type="entry name" value="Cloroperoxidase"/>
    <property type="match status" value="1"/>
</dbReference>
<keyword evidence="11" id="KW-1185">Reference proteome</keyword>
<evidence type="ECO:0000259" key="9">
    <source>
        <dbReference type="PROSITE" id="PS51405"/>
    </source>
</evidence>
<dbReference type="InterPro" id="IPR036851">
    <property type="entry name" value="Chloroperoxidase-like_sf"/>
</dbReference>
<comment type="cofactor">
    <cofactor evidence="1">
        <name>heme b</name>
        <dbReference type="ChEBI" id="CHEBI:60344"/>
    </cofactor>
</comment>
<evidence type="ECO:0000256" key="7">
    <source>
        <dbReference type="ARBA" id="ARBA00025795"/>
    </source>
</evidence>
<keyword evidence="4" id="KW-0479">Metal-binding</keyword>
<keyword evidence="5" id="KW-0560">Oxidoreductase</keyword>
<evidence type="ECO:0000256" key="4">
    <source>
        <dbReference type="ARBA" id="ARBA00022723"/>
    </source>
</evidence>
<keyword evidence="3" id="KW-0349">Heme</keyword>
<feature type="region of interest" description="Disordered" evidence="8">
    <location>
        <begin position="1"/>
        <end position="51"/>
    </location>
</feature>
<dbReference type="PANTHER" id="PTHR33577">
    <property type="entry name" value="STERIGMATOCYSTIN BIOSYNTHESIS PEROXIDASE STCC-RELATED"/>
    <property type="match status" value="1"/>
</dbReference>
<proteinExistence type="inferred from homology"/>
<keyword evidence="6" id="KW-0408">Iron</keyword>
<dbReference type="Proteomes" id="UP000814176">
    <property type="component" value="Unassembled WGS sequence"/>
</dbReference>
<evidence type="ECO:0000256" key="2">
    <source>
        <dbReference type="ARBA" id="ARBA00022559"/>
    </source>
</evidence>
<evidence type="ECO:0000256" key="5">
    <source>
        <dbReference type="ARBA" id="ARBA00023002"/>
    </source>
</evidence>
<name>A0ABQ8KA81_9APHY</name>
<dbReference type="Pfam" id="PF01328">
    <property type="entry name" value="Peroxidase_2"/>
    <property type="match status" value="1"/>
</dbReference>
<evidence type="ECO:0000256" key="6">
    <source>
        <dbReference type="ARBA" id="ARBA00023004"/>
    </source>
</evidence>
<evidence type="ECO:0000313" key="10">
    <source>
        <dbReference type="EMBL" id="KAH9834411.1"/>
    </source>
</evidence>
<evidence type="ECO:0000256" key="3">
    <source>
        <dbReference type="ARBA" id="ARBA00022617"/>
    </source>
</evidence>
<organism evidence="10 11">
    <name type="scientific">Rhodofomes roseus</name>
    <dbReference type="NCBI Taxonomy" id="34475"/>
    <lineage>
        <taxon>Eukaryota</taxon>
        <taxon>Fungi</taxon>
        <taxon>Dikarya</taxon>
        <taxon>Basidiomycota</taxon>
        <taxon>Agaricomycotina</taxon>
        <taxon>Agaricomycetes</taxon>
        <taxon>Polyporales</taxon>
        <taxon>Rhodofomes</taxon>
    </lineage>
</organism>
<dbReference type="RefSeq" id="XP_047776942.1">
    <property type="nucleotide sequence ID" value="XM_047920795.1"/>
</dbReference>
<dbReference type="Gene3D" id="1.10.489.10">
    <property type="entry name" value="Chloroperoxidase-like"/>
    <property type="match status" value="1"/>
</dbReference>
<dbReference type="InterPro" id="IPR000028">
    <property type="entry name" value="Chloroperoxidase"/>
</dbReference>
<comment type="caution">
    <text evidence="10">The sequence shown here is derived from an EMBL/GenBank/DDBJ whole genome shotgun (WGS) entry which is preliminary data.</text>
</comment>
<protein>
    <recommendedName>
        <fullName evidence="9">Heme haloperoxidase family profile domain-containing protein</fullName>
    </recommendedName>
</protein>
<comment type="similarity">
    <text evidence="7">Belongs to the chloroperoxidase family.</text>
</comment>